<name>A0A1W0X7Z6_HYPEX</name>
<dbReference type="Gene3D" id="3.30.930.10">
    <property type="entry name" value="Bira Bifunctional Protein, Domain 2"/>
    <property type="match status" value="1"/>
</dbReference>
<dbReference type="SUPFAM" id="SSF55261">
    <property type="entry name" value="GAD domain-like"/>
    <property type="match status" value="1"/>
</dbReference>
<comment type="similarity">
    <text evidence="1">Belongs to the class-II aminoacyl-tRNA synthetase family. Type 1 subfamily.</text>
</comment>
<dbReference type="NCBIfam" id="NF001750">
    <property type="entry name" value="PRK00476.1"/>
    <property type="match status" value="1"/>
</dbReference>
<dbReference type="InterPro" id="IPR029351">
    <property type="entry name" value="GAD_dom"/>
</dbReference>
<dbReference type="Pfam" id="PF01336">
    <property type="entry name" value="tRNA_anti-codon"/>
    <property type="match status" value="1"/>
</dbReference>
<dbReference type="GO" id="GO:0005739">
    <property type="term" value="C:mitochondrion"/>
    <property type="evidence" value="ECO:0007669"/>
    <property type="project" value="TreeGrafter"/>
</dbReference>
<keyword evidence="4" id="KW-0067">ATP-binding</keyword>
<dbReference type="GO" id="GO:0006422">
    <property type="term" value="P:aspartyl-tRNA aminoacylation"/>
    <property type="evidence" value="ECO:0007669"/>
    <property type="project" value="TreeGrafter"/>
</dbReference>
<dbReference type="NCBIfam" id="TIGR00459">
    <property type="entry name" value="aspS_bact"/>
    <property type="match status" value="1"/>
</dbReference>
<dbReference type="InterPro" id="IPR045864">
    <property type="entry name" value="aa-tRNA-synth_II/BPL/LPL"/>
</dbReference>
<keyword evidence="6" id="KW-0030">Aminoacyl-tRNA synthetase</keyword>
<dbReference type="GO" id="GO:0004815">
    <property type="term" value="F:aspartate-tRNA ligase activity"/>
    <property type="evidence" value="ECO:0007669"/>
    <property type="project" value="TreeGrafter"/>
</dbReference>
<comment type="caution">
    <text evidence="8">The sequence shown here is derived from an EMBL/GenBank/DDBJ whole genome shotgun (WGS) entry which is preliminary data.</text>
</comment>
<keyword evidence="2 8" id="KW-0436">Ligase</keyword>
<gene>
    <name evidence="8" type="ORF">BV898_02564</name>
</gene>
<keyword evidence="9" id="KW-1185">Reference proteome</keyword>
<dbReference type="InterPro" id="IPR006195">
    <property type="entry name" value="aa-tRNA-synth_II"/>
</dbReference>
<evidence type="ECO:0000256" key="4">
    <source>
        <dbReference type="ARBA" id="ARBA00022840"/>
    </source>
</evidence>
<dbReference type="PRINTS" id="PR01042">
    <property type="entry name" value="TRNASYNTHASP"/>
</dbReference>
<dbReference type="SUPFAM" id="SSF50249">
    <property type="entry name" value="Nucleic acid-binding proteins"/>
    <property type="match status" value="1"/>
</dbReference>
<keyword evidence="5" id="KW-0648">Protein biosynthesis</keyword>
<organism evidence="8 9">
    <name type="scientific">Hypsibius exemplaris</name>
    <name type="common">Freshwater tardigrade</name>
    <dbReference type="NCBI Taxonomy" id="2072580"/>
    <lineage>
        <taxon>Eukaryota</taxon>
        <taxon>Metazoa</taxon>
        <taxon>Ecdysozoa</taxon>
        <taxon>Tardigrada</taxon>
        <taxon>Eutardigrada</taxon>
        <taxon>Parachela</taxon>
        <taxon>Hypsibioidea</taxon>
        <taxon>Hypsibiidae</taxon>
        <taxon>Hypsibius</taxon>
    </lineage>
</organism>
<feature type="domain" description="Aminoacyl-transfer RNA synthetases class-II family profile" evidence="7">
    <location>
        <begin position="171"/>
        <end position="604"/>
    </location>
</feature>
<dbReference type="GO" id="GO:0003676">
    <property type="term" value="F:nucleic acid binding"/>
    <property type="evidence" value="ECO:0007669"/>
    <property type="project" value="InterPro"/>
</dbReference>
<dbReference type="InterPro" id="IPR012340">
    <property type="entry name" value="NA-bd_OB-fold"/>
</dbReference>
<reference evidence="9" key="1">
    <citation type="submission" date="2017-01" db="EMBL/GenBank/DDBJ databases">
        <title>Comparative genomics of anhydrobiosis in the tardigrade Hypsibius dujardini.</title>
        <authorList>
            <person name="Yoshida Y."/>
            <person name="Koutsovoulos G."/>
            <person name="Laetsch D."/>
            <person name="Stevens L."/>
            <person name="Kumar S."/>
            <person name="Horikawa D."/>
            <person name="Ishino K."/>
            <person name="Komine S."/>
            <person name="Tomita M."/>
            <person name="Blaxter M."/>
            <person name="Arakawa K."/>
        </authorList>
    </citation>
    <scope>NUCLEOTIDE SEQUENCE [LARGE SCALE GENOMIC DNA]</scope>
    <source>
        <strain evidence="9">Z151</strain>
    </source>
</reference>
<dbReference type="PANTHER" id="PTHR22594:SF5">
    <property type="entry name" value="ASPARTATE--TRNA LIGASE, MITOCHONDRIAL"/>
    <property type="match status" value="1"/>
</dbReference>
<dbReference type="Proteomes" id="UP000192578">
    <property type="component" value="Unassembled WGS sequence"/>
</dbReference>
<dbReference type="HAMAP" id="MF_00044">
    <property type="entry name" value="Asp_tRNA_synth_type1"/>
    <property type="match status" value="1"/>
</dbReference>
<evidence type="ECO:0000313" key="8">
    <source>
        <dbReference type="EMBL" id="OQV23442.1"/>
    </source>
</evidence>
<evidence type="ECO:0000256" key="2">
    <source>
        <dbReference type="ARBA" id="ARBA00022598"/>
    </source>
</evidence>
<evidence type="ECO:0000256" key="1">
    <source>
        <dbReference type="ARBA" id="ARBA00006303"/>
    </source>
</evidence>
<dbReference type="GO" id="GO:0005524">
    <property type="term" value="F:ATP binding"/>
    <property type="evidence" value="ECO:0007669"/>
    <property type="project" value="UniProtKB-KW"/>
</dbReference>
<evidence type="ECO:0000259" key="7">
    <source>
        <dbReference type="PROSITE" id="PS50862"/>
    </source>
</evidence>
<sequence length="642" mass="71488">MALLRAFTSIVPNSARIITPGITFGCRRSSTYTENLRSELCGRIGATCVGNEVSLCGWLHKKRLDKFWVLRDWTGTVQVFFDDASGVKLPAEAVPHESVIRVRGVVRPRPLDQQRSDSHTGVVEVHATNVEVLNAVKGSLPFSPLDRKVSEPVRLFHRYLDFRTTSMQANLRLRSTLMMKMRQFLHDHNEFVDVETPYLFRRTPGGAREFLVPSQQYGKFYSLTQSPQQFKQLLMVGGIDRYFQIARCFRDETNNPEKQPEFTQLDMEMSFIDMDSIMRLIENLVAFSWPAQLGDPPAQPFPRMTYQDAMNFYGTDKPDTRFELKFRDLTAFSRTNGLFSALLEDPATTARAFVAPQGGQFCRSKFQKLMQVLIQQEHPGVALAFIRVDESGKIAATKLTAEVQAGLLEATGASANDLVVICVGKGEACLKALGRVRLETADQLQANGQEVRAKDKKFEFLWVVDFPLFEATTDPTTGTTTWSSAHHPFTAPMPEDAALLNQPDRLSEIRGQHYDLVLNGSEVGGGSIRVHSGEMQRHILSLLKIDPTELNHLLTALDSGCPPHGGIALGLDRLVSIYAGTTSIRDVIAFPKTTSGNDLMGSAPCRVPKDQLDFYNIACTRNPSAVDARDDVIVKAKRSVGV</sequence>
<protein>
    <submittedName>
        <fullName evidence="8">Aspartate--tRNA ligase, mitochondrial</fullName>
    </submittedName>
</protein>
<dbReference type="CDD" id="cd04317">
    <property type="entry name" value="EcAspRS_like_N"/>
    <property type="match status" value="1"/>
</dbReference>
<evidence type="ECO:0000256" key="5">
    <source>
        <dbReference type="ARBA" id="ARBA00022917"/>
    </source>
</evidence>
<dbReference type="InterPro" id="IPR004115">
    <property type="entry name" value="GAD-like_sf"/>
</dbReference>
<dbReference type="InterPro" id="IPR004364">
    <property type="entry name" value="Aa-tRNA-synt_II"/>
</dbReference>
<evidence type="ECO:0000256" key="3">
    <source>
        <dbReference type="ARBA" id="ARBA00022741"/>
    </source>
</evidence>
<dbReference type="InterPro" id="IPR004365">
    <property type="entry name" value="NA-bd_OB_tRNA"/>
</dbReference>
<dbReference type="Pfam" id="PF00152">
    <property type="entry name" value="tRNA-synt_2"/>
    <property type="match status" value="1"/>
</dbReference>
<keyword evidence="3" id="KW-0547">Nucleotide-binding</keyword>
<dbReference type="Gene3D" id="3.30.1360.30">
    <property type="entry name" value="GAD-like domain"/>
    <property type="match status" value="1"/>
</dbReference>
<evidence type="ECO:0000256" key="6">
    <source>
        <dbReference type="ARBA" id="ARBA00023146"/>
    </source>
</evidence>
<accession>A0A1W0X7Z6</accession>
<dbReference type="EMBL" id="MTYJ01000011">
    <property type="protein sequence ID" value="OQV23442.1"/>
    <property type="molecule type" value="Genomic_DNA"/>
</dbReference>
<dbReference type="SUPFAM" id="SSF55681">
    <property type="entry name" value="Class II aaRS and biotin synthetases"/>
    <property type="match status" value="1"/>
</dbReference>
<dbReference type="OrthoDB" id="439710at2759"/>
<dbReference type="AlphaFoldDB" id="A0A1W0X7Z6"/>
<dbReference type="Pfam" id="PF02938">
    <property type="entry name" value="GAD"/>
    <property type="match status" value="1"/>
</dbReference>
<dbReference type="InterPro" id="IPR047089">
    <property type="entry name" value="Asp-tRNA-ligase_1_N"/>
</dbReference>
<dbReference type="InterPro" id="IPR004524">
    <property type="entry name" value="Asp-tRNA-ligase_1"/>
</dbReference>
<dbReference type="PROSITE" id="PS50862">
    <property type="entry name" value="AA_TRNA_LIGASE_II"/>
    <property type="match status" value="1"/>
</dbReference>
<evidence type="ECO:0000313" key="9">
    <source>
        <dbReference type="Proteomes" id="UP000192578"/>
    </source>
</evidence>
<dbReference type="PANTHER" id="PTHR22594">
    <property type="entry name" value="ASPARTYL/LYSYL-TRNA SYNTHETASE"/>
    <property type="match status" value="1"/>
</dbReference>
<proteinExistence type="inferred from homology"/>
<dbReference type="InterPro" id="IPR002312">
    <property type="entry name" value="Asp/Asn-tRNA-synth_IIb"/>
</dbReference>
<dbReference type="Gene3D" id="2.40.50.140">
    <property type="entry name" value="Nucleic acid-binding proteins"/>
    <property type="match status" value="1"/>
</dbReference>